<dbReference type="InterPro" id="IPR018973">
    <property type="entry name" value="MZB"/>
</dbReference>
<dbReference type="Pfam" id="PF00271">
    <property type="entry name" value="Helicase_C"/>
    <property type="match status" value="1"/>
</dbReference>
<dbReference type="Pfam" id="PF22982">
    <property type="entry name" value="WHD_HRQ1"/>
    <property type="match status" value="1"/>
</dbReference>
<dbReference type="PANTHER" id="PTHR47957:SF3">
    <property type="entry name" value="ATP-DEPENDENT HELICASE HRQ1"/>
    <property type="match status" value="1"/>
</dbReference>
<dbReference type="Pfam" id="PF00270">
    <property type="entry name" value="DEAD"/>
    <property type="match status" value="1"/>
</dbReference>
<dbReference type="InterPro" id="IPR055227">
    <property type="entry name" value="HRQ1_WHD"/>
</dbReference>
<dbReference type="GO" id="GO:0005634">
    <property type="term" value="C:nucleus"/>
    <property type="evidence" value="ECO:0007669"/>
    <property type="project" value="TreeGrafter"/>
</dbReference>
<dbReference type="GO" id="GO:0043138">
    <property type="term" value="F:3'-5' DNA helicase activity"/>
    <property type="evidence" value="ECO:0007669"/>
    <property type="project" value="TreeGrafter"/>
</dbReference>
<reference evidence="6" key="1">
    <citation type="journal article" date="2016" name="Proc. Natl. Acad. Sci. U.S.A.">
        <title>Comparative genomics of biotechnologically important yeasts.</title>
        <authorList>
            <person name="Riley R."/>
            <person name="Haridas S."/>
            <person name="Wolfe K.H."/>
            <person name="Lopes M.R."/>
            <person name="Hittinger C.T."/>
            <person name="Goeker M."/>
            <person name="Salamov A.A."/>
            <person name="Wisecaver J.H."/>
            <person name="Long T.M."/>
            <person name="Calvey C.H."/>
            <person name="Aerts A.L."/>
            <person name="Barry K.W."/>
            <person name="Choi C."/>
            <person name="Clum A."/>
            <person name="Coughlan A.Y."/>
            <person name="Deshpande S."/>
            <person name="Douglass A.P."/>
            <person name="Hanson S.J."/>
            <person name="Klenk H.-P."/>
            <person name="LaButti K.M."/>
            <person name="Lapidus A."/>
            <person name="Lindquist E.A."/>
            <person name="Lipzen A.M."/>
            <person name="Meier-Kolthoff J.P."/>
            <person name="Ohm R.A."/>
            <person name="Otillar R.P."/>
            <person name="Pangilinan J.L."/>
            <person name="Peng Y."/>
            <person name="Rokas A."/>
            <person name="Rosa C.A."/>
            <person name="Scheuner C."/>
            <person name="Sibirny A.A."/>
            <person name="Slot J.C."/>
            <person name="Stielow J.B."/>
            <person name="Sun H."/>
            <person name="Kurtzman C.P."/>
            <person name="Blackwell M."/>
            <person name="Grigoriev I.V."/>
            <person name="Jeffries T.W."/>
        </authorList>
    </citation>
    <scope>NUCLEOTIDE SEQUENCE [LARGE SCALE GENOMIC DNA]</scope>
    <source>
        <strain evidence="6">NRRL Y-1626</strain>
    </source>
</reference>
<dbReference type="CDD" id="cd17923">
    <property type="entry name" value="DEXHc_Hrq1-like"/>
    <property type="match status" value="1"/>
</dbReference>
<organism evidence="5 6">
    <name type="scientific">Hanseniaspora valbyensis NRRL Y-1626</name>
    <dbReference type="NCBI Taxonomy" id="766949"/>
    <lineage>
        <taxon>Eukaryota</taxon>
        <taxon>Fungi</taxon>
        <taxon>Dikarya</taxon>
        <taxon>Ascomycota</taxon>
        <taxon>Saccharomycotina</taxon>
        <taxon>Saccharomycetes</taxon>
        <taxon>Saccharomycodales</taxon>
        <taxon>Saccharomycodaceae</taxon>
        <taxon>Hanseniaspora</taxon>
    </lineage>
</organism>
<keyword evidence="1" id="KW-0547">Nucleotide-binding</keyword>
<dbReference type="GO" id="GO:0005524">
    <property type="term" value="F:ATP binding"/>
    <property type="evidence" value="ECO:0007669"/>
    <property type="project" value="UniProtKB-KW"/>
</dbReference>
<sequence length="815" mass="93066">MLFPIEKLYTHQHDSIAELMNDRNVILTTSTSSGKSLVYQVTALWKILEDIDSTILYIAPTKALAQDQVRSMNEFLNKIKNLSQTIYKLKKLSVSTYDGDTTQEQRKLISNWTDNHIQIIFTNPDMIHTAMLPNHQKWGSFLQKLKLVVIDELHIYNSLFGTHVSFLFRRLKRLLNFYNKNTDLSYNEKRNTTVWLGCSATLKNPMEAFRQLTGNDMSTTTLVCNDGSPNGLKHIILENPDLENFNKRDIIGTTARILVELMKRDIKTIAFCHVRRLCEILIKEVKKLIQKDSDFEQWDYLLNEVVSYRGGYSAADRRKIERELFHGGVKCCISTNALELGIDIGSLDCVVMCGFPLTLGNFQQQSGRSGRNVQESMTVLVCGDSPVDQYYFKNKEELISDDSNMFQELVVDMENILVLGDHLQCAAFELPLSIENDYMYFEKDINYSIWEDTIKTKLQFNGADHKIDLFLNNTYTCSEKYLPWPSGYVSLRGVQEEMFAVVDVTNNRNIVIEEIESSRTSFTLYDGAIFIHQGISFLVKEFNSKEHYAKVVRTDVEYTTAQRDYTDVDPLEIEVVKPINNTDLPIFFGNLETTIKVFGFLKIDRWGKVIDAIETYNPPFTYKSKGFWIDLPERCLSYLESRNLNKAASIHATQHCLISCLPKYIITGFNEIKTECKAPEKEFSKRTTERVRPARILIYDSKGGPTGSGLSSKAFENINDILKTCLNKVETCECANGCPSCGLSLPNCSELNMVLSKNGCRIILEVLLGASEEKMKKVLTEIPMESPEENGSLIETIRVINGTVKYSPHLRVLEE</sequence>
<dbReference type="PROSITE" id="PS51194">
    <property type="entry name" value="HELICASE_CTER"/>
    <property type="match status" value="1"/>
</dbReference>
<dbReference type="InterPro" id="IPR027417">
    <property type="entry name" value="P-loop_NTPase"/>
</dbReference>
<dbReference type="GO" id="GO:0003676">
    <property type="term" value="F:nucleic acid binding"/>
    <property type="evidence" value="ECO:0007669"/>
    <property type="project" value="InterPro"/>
</dbReference>
<dbReference type="PANTHER" id="PTHR47957">
    <property type="entry name" value="ATP-DEPENDENT HELICASE HRQ1"/>
    <property type="match status" value="1"/>
</dbReference>
<feature type="domain" description="Helicase ATP-binding" evidence="3">
    <location>
        <begin position="16"/>
        <end position="220"/>
    </location>
</feature>
<dbReference type="InterPro" id="IPR001650">
    <property type="entry name" value="Helicase_C-like"/>
</dbReference>
<keyword evidence="6" id="KW-1185">Reference proteome</keyword>
<dbReference type="GO" id="GO:0016787">
    <property type="term" value="F:hydrolase activity"/>
    <property type="evidence" value="ECO:0007669"/>
    <property type="project" value="UniProtKB-KW"/>
</dbReference>
<dbReference type="Pfam" id="PF09369">
    <property type="entry name" value="MZB"/>
    <property type="match status" value="1"/>
</dbReference>
<evidence type="ECO:0000259" key="4">
    <source>
        <dbReference type="PROSITE" id="PS51194"/>
    </source>
</evidence>
<dbReference type="OrthoDB" id="18781at2759"/>
<dbReference type="GO" id="GO:0036297">
    <property type="term" value="P:interstrand cross-link repair"/>
    <property type="evidence" value="ECO:0007669"/>
    <property type="project" value="TreeGrafter"/>
</dbReference>
<dbReference type="SUPFAM" id="SSF52540">
    <property type="entry name" value="P-loop containing nucleoside triphosphate hydrolases"/>
    <property type="match status" value="1"/>
</dbReference>
<evidence type="ECO:0000256" key="1">
    <source>
        <dbReference type="ARBA" id="ARBA00022741"/>
    </source>
</evidence>
<dbReference type="CDD" id="cd18797">
    <property type="entry name" value="SF2_C_Hrq"/>
    <property type="match status" value="1"/>
</dbReference>
<dbReference type="SMART" id="SM00487">
    <property type="entry name" value="DEXDc"/>
    <property type="match status" value="1"/>
</dbReference>
<dbReference type="InterPro" id="IPR011545">
    <property type="entry name" value="DEAD/DEAH_box_helicase_dom"/>
</dbReference>
<evidence type="ECO:0000256" key="2">
    <source>
        <dbReference type="ARBA" id="ARBA00022840"/>
    </source>
</evidence>
<proteinExistence type="predicted"/>
<evidence type="ECO:0000259" key="3">
    <source>
        <dbReference type="PROSITE" id="PS51192"/>
    </source>
</evidence>
<dbReference type="SMART" id="SM00490">
    <property type="entry name" value="HELICc"/>
    <property type="match status" value="1"/>
</dbReference>
<dbReference type="EMBL" id="LXPE01000011">
    <property type="protein sequence ID" value="OBA27040.1"/>
    <property type="molecule type" value="Genomic_DNA"/>
</dbReference>
<keyword evidence="5" id="KW-0378">Hydrolase</keyword>
<dbReference type="GO" id="GO:0006289">
    <property type="term" value="P:nucleotide-excision repair"/>
    <property type="evidence" value="ECO:0007669"/>
    <property type="project" value="TreeGrafter"/>
</dbReference>
<comment type="caution">
    <text evidence="5">The sequence shown here is derived from an EMBL/GenBank/DDBJ whole genome shotgun (WGS) entry which is preliminary data.</text>
</comment>
<dbReference type="PROSITE" id="PS51192">
    <property type="entry name" value="HELICASE_ATP_BIND_1"/>
    <property type="match status" value="1"/>
</dbReference>
<accession>A0A1B7TEA2</accession>
<dbReference type="Gene3D" id="3.40.50.300">
    <property type="entry name" value="P-loop containing nucleotide triphosphate hydrolases"/>
    <property type="match status" value="2"/>
</dbReference>
<keyword evidence="2" id="KW-0067">ATP-binding</keyword>
<evidence type="ECO:0000313" key="6">
    <source>
        <dbReference type="Proteomes" id="UP000092321"/>
    </source>
</evidence>
<evidence type="ECO:0000313" key="5">
    <source>
        <dbReference type="EMBL" id="OBA27040.1"/>
    </source>
</evidence>
<gene>
    <name evidence="5" type="ORF">HANVADRAFT_24064</name>
</gene>
<dbReference type="AlphaFoldDB" id="A0A1B7TEA2"/>
<dbReference type="Proteomes" id="UP000092321">
    <property type="component" value="Unassembled WGS sequence"/>
</dbReference>
<feature type="domain" description="Helicase C-terminal" evidence="4">
    <location>
        <begin position="253"/>
        <end position="417"/>
    </location>
</feature>
<protein>
    <submittedName>
        <fullName evidence="5">p-loop containing nucleoside triphosphate hydrolase protein</fullName>
    </submittedName>
</protein>
<dbReference type="InterPro" id="IPR014001">
    <property type="entry name" value="Helicase_ATP-bd"/>
</dbReference>
<name>A0A1B7TEA2_9ASCO</name>